<feature type="signal peptide" evidence="1">
    <location>
        <begin position="1"/>
        <end position="18"/>
    </location>
</feature>
<dbReference type="AlphaFoldDB" id="A0A3S9PBC2"/>
<proteinExistence type="predicted"/>
<accession>A0A3S9PBC2</accession>
<dbReference type="RefSeq" id="WP_126620339.1">
    <property type="nucleotide sequence ID" value="NZ_CP034563.1"/>
</dbReference>
<dbReference type="OrthoDB" id="9834315at2"/>
<reference evidence="2 3" key="1">
    <citation type="submission" date="2018-12" db="EMBL/GenBank/DDBJ databases">
        <title>Flammeovirga pectinis sp. nov., isolated from the gut of the Korean scallop, Patinopecten yessoensis.</title>
        <authorList>
            <person name="Bae J.-W."/>
            <person name="Jeong Y.-S."/>
            <person name="Kang W."/>
        </authorList>
    </citation>
    <scope>NUCLEOTIDE SEQUENCE [LARGE SCALE GENOMIC DNA]</scope>
    <source>
        <strain evidence="2 3">L12M1</strain>
    </source>
</reference>
<evidence type="ECO:0000313" key="3">
    <source>
        <dbReference type="Proteomes" id="UP000267268"/>
    </source>
</evidence>
<dbReference type="KEGG" id="fll:EI427_25315"/>
<evidence type="ECO:0000256" key="1">
    <source>
        <dbReference type="SAM" id="SignalP"/>
    </source>
</evidence>
<dbReference type="EMBL" id="CP034563">
    <property type="protein sequence ID" value="AZQ65535.1"/>
    <property type="molecule type" value="Genomic_DNA"/>
</dbReference>
<keyword evidence="3" id="KW-1185">Reference proteome</keyword>
<organism evidence="2 3">
    <name type="scientific">Flammeovirga pectinis</name>
    <dbReference type="NCBI Taxonomy" id="2494373"/>
    <lineage>
        <taxon>Bacteria</taxon>
        <taxon>Pseudomonadati</taxon>
        <taxon>Bacteroidota</taxon>
        <taxon>Cytophagia</taxon>
        <taxon>Cytophagales</taxon>
        <taxon>Flammeovirgaceae</taxon>
        <taxon>Flammeovirga</taxon>
    </lineage>
</organism>
<evidence type="ECO:0000313" key="2">
    <source>
        <dbReference type="EMBL" id="AZQ65535.1"/>
    </source>
</evidence>
<name>A0A3S9PBC2_9BACT</name>
<protein>
    <submittedName>
        <fullName evidence="2">Uncharacterized protein</fullName>
    </submittedName>
</protein>
<dbReference type="Proteomes" id="UP000267268">
    <property type="component" value="Chromosome 2"/>
</dbReference>
<feature type="chain" id="PRO_5019288185" evidence="1">
    <location>
        <begin position="19"/>
        <end position="127"/>
    </location>
</feature>
<sequence length="127" mass="14701">MKNLFILFFTLLSSSLFAQQKVMEFYFNGGEFSVTECMVQMQDSDEEEHTDQARLNYTKSSNTFTVDFVDDDFKNHQEELSGLSAYVVSGEPTIIWSKEKGSTPFVKVKEIDNNLIFEWHGNKFVID</sequence>
<gene>
    <name evidence="2" type="ORF">EI427_25315</name>
</gene>
<keyword evidence="1" id="KW-0732">Signal</keyword>